<feature type="compositionally biased region" description="Basic residues" evidence="2">
    <location>
        <begin position="294"/>
        <end position="304"/>
    </location>
</feature>
<sequence length="654" mass="75432">MPTRFDDLPTEIQLQIFETAARSQLTPRVVEVYFKEGQIYSKTKPPPLLHVCQRSRHVILSFYKPWLPRFRETAAHEPWERKLGNKDVRKLSRLQNVCINLEHDVLLINDKQWSPWDFGHIERAYLRNLAVNLGGWAGWLNSREFYTQFAHLKRLVIFDQRGDSKALSLKLGIVKKALAQAQKATRNDKSKKRYTAPHVRYCRPISAAVEWNGPVDEWITYRWPKGYKSVFRHTGRLRESELVEDFETVVNEPQPPRRGRGRPRREDVLLRSSQQAAKRGHAEVETDSLPSNSKRPRGRPRKAPVSKDLEEGQIPRRERLTRQSAAEAFARIRGCIDTFRTLPPEAESAREPSFSPGPTAAFRSPLHKYEFLRELLEESPERQLWSPEASQEVASSPRPLNSGIAFRGFFEESVDRAGIQQITPPPSSPLLGHSPTFQNFFDTSGSGSDLDGGVRDIDDSEVVQDSKDFSQELEKHCPASEQVSLDGLITARDNDNNISETETAVFEGCDLLFEESEHPPPHSTITEDEEYTPMQFMAERKTAEGLEFLVQWQDYPEEKDWTWETEAAMLDCAPDMVKAWLTKNEDEVEEENSVTVDYTVERILGKRKFKGVLHYLVKRDGFEETKDRTWEPCERLMIDVPLVVEAFEEKKRKK</sequence>
<dbReference type="PRINTS" id="PR00929">
    <property type="entry name" value="ATHOOK"/>
</dbReference>
<protein>
    <recommendedName>
        <fullName evidence="3">Chromo domain-containing protein</fullName>
    </recommendedName>
</protein>
<dbReference type="AlphaFoldDB" id="A0A2J6RDV5"/>
<feature type="domain" description="Chromo" evidence="3">
    <location>
        <begin position="531"/>
        <end position="592"/>
    </location>
</feature>
<dbReference type="PANTHER" id="PTHR35910">
    <property type="entry name" value="2EXR DOMAIN-CONTAINING PROTEIN"/>
    <property type="match status" value="1"/>
</dbReference>
<dbReference type="EMBL" id="KZ613950">
    <property type="protein sequence ID" value="PMD36700.1"/>
    <property type="molecule type" value="Genomic_DNA"/>
</dbReference>
<dbReference type="GO" id="GO:0003677">
    <property type="term" value="F:DNA binding"/>
    <property type="evidence" value="ECO:0007669"/>
    <property type="project" value="InterPro"/>
</dbReference>
<dbReference type="SMART" id="SM00298">
    <property type="entry name" value="CHROMO"/>
    <property type="match status" value="2"/>
</dbReference>
<dbReference type="Proteomes" id="UP000235786">
    <property type="component" value="Unassembled WGS sequence"/>
</dbReference>
<dbReference type="InterPro" id="IPR016197">
    <property type="entry name" value="Chromo-like_dom_sf"/>
</dbReference>
<evidence type="ECO:0000256" key="1">
    <source>
        <dbReference type="ARBA" id="ARBA00011353"/>
    </source>
</evidence>
<evidence type="ECO:0000313" key="4">
    <source>
        <dbReference type="EMBL" id="PMD36700.1"/>
    </source>
</evidence>
<accession>A0A2J6RDV5</accession>
<name>A0A2J6RDV5_HYAVF</name>
<proteinExistence type="predicted"/>
<feature type="compositionally biased region" description="Basic and acidic residues" evidence="2">
    <location>
        <begin position="305"/>
        <end position="321"/>
    </location>
</feature>
<dbReference type="CDD" id="cd00024">
    <property type="entry name" value="CD_CSD"/>
    <property type="match status" value="2"/>
</dbReference>
<dbReference type="Pfam" id="PF20150">
    <property type="entry name" value="2EXR"/>
    <property type="match status" value="1"/>
</dbReference>
<dbReference type="InterPro" id="IPR000953">
    <property type="entry name" value="Chromo/chromo_shadow_dom"/>
</dbReference>
<dbReference type="STRING" id="1149755.A0A2J6RDV5"/>
<dbReference type="Gene3D" id="2.40.50.40">
    <property type="match status" value="2"/>
</dbReference>
<keyword evidence="5" id="KW-1185">Reference proteome</keyword>
<gene>
    <name evidence="4" type="ORF">L207DRAFT_88099</name>
</gene>
<dbReference type="InterPro" id="IPR045518">
    <property type="entry name" value="2EXR"/>
</dbReference>
<dbReference type="InterPro" id="IPR023780">
    <property type="entry name" value="Chromo_domain"/>
</dbReference>
<evidence type="ECO:0000259" key="3">
    <source>
        <dbReference type="PROSITE" id="PS50013"/>
    </source>
</evidence>
<dbReference type="Pfam" id="PF00385">
    <property type="entry name" value="Chromo"/>
    <property type="match status" value="2"/>
</dbReference>
<reference evidence="4 5" key="1">
    <citation type="submission" date="2016-04" db="EMBL/GenBank/DDBJ databases">
        <title>A degradative enzymes factory behind the ericoid mycorrhizal symbiosis.</title>
        <authorList>
            <consortium name="DOE Joint Genome Institute"/>
            <person name="Martino E."/>
            <person name="Morin E."/>
            <person name="Grelet G."/>
            <person name="Kuo A."/>
            <person name="Kohler A."/>
            <person name="Daghino S."/>
            <person name="Barry K."/>
            <person name="Choi C."/>
            <person name="Cichocki N."/>
            <person name="Clum A."/>
            <person name="Copeland A."/>
            <person name="Hainaut M."/>
            <person name="Haridas S."/>
            <person name="Labutti K."/>
            <person name="Lindquist E."/>
            <person name="Lipzen A."/>
            <person name="Khouja H.-R."/>
            <person name="Murat C."/>
            <person name="Ohm R."/>
            <person name="Olson A."/>
            <person name="Spatafora J."/>
            <person name="Veneault-Fourrey C."/>
            <person name="Henrissat B."/>
            <person name="Grigoriev I."/>
            <person name="Martin F."/>
            <person name="Perotto S."/>
        </authorList>
    </citation>
    <scope>NUCLEOTIDE SEQUENCE [LARGE SCALE GENOMIC DNA]</scope>
    <source>
        <strain evidence="4 5">F</strain>
    </source>
</reference>
<dbReference type="SMART" id="SM00384">
    <property type="entry name" value="AT_hook"/>
    <property type="match status" value="2"/>
</dbReference>
<feature type="domain" description="Chromo" evidence="3">
    <location>
        <begin position="598"/>
        <end position="654"/>
    </location>
</feature>
<dbReference type="InterPro" id="IPR017956">
    <property type="entry name" value="AT_hook_DNA-bd_motif"/>
</dbReference>
<feature type="region of interest" description="Disordered" evidence="2">
    <location>
        <begin position="248"/>
        <end position="323"/>
    </location>
</feature>
<evidence type="ECO:0000256" key="2">
    <source>
        <dbReference type="SAM" id="MobiDB-lite"/>
    </source>
</evidence>
<dbReference type="SUPFAM" id="SSF54160">
    <property type="entry name" value="Chromo domain-like"/>
    <property type="match status" value="2"/>
</dbReference>
<dbReference type="PANTHER" id="PTHR35910:SF6">
    <property type="entry name" value="2EXR DOMAIN-CONTAINING PROTEIN"/>
    <property type="match status" value="1"/>
</dbReference>
<dbReference type="GO" id="GO:0006338">
    <property type="term" value="P:chromatin remodeling"/>
    <property type="evidence" value="ECO:0007669"/>
    <property type="project" value="UniProtKB-ARBA"/>
</dbReference>
<comment type="subunit">
    <text evidence="1">Component of the NuA4 histone acetyltransferase complex.</text>
</comment>
<organism evidence="4 5">
    <name type="scientific">Hyaloscypha variabilis (strain UAMH 11265 / GT02V1 / F)</name>
    <name type="common">Meliniomyces variabilis</name>
    <dbReference type="NCBI Taxonomy" id="1149755"/>
    <lineage>
        <taxon>Eukaryota</taxon>
        <taxon>Fungi</taxon>
        <taxon>Dikarya</taxon>
        <taxon>Ascomycota</taxon>
        <taxon>Pezizomycotina</taxon>
        <taxon>Leotiomycetes</taxon>
        <taxon>Helotiales</taxon>
        <taxon>Hyaloscyphaceae</taxon>
        <taxon>Hyaloscypha</taxon>
        <taxon>Hyaloscypha variabilis</taxon>
    </lineage>
</organism>
<dbReference type="PROSITE" id="PS50013">
    <property type="entry name" value="CHROMO_2"/>
    <property type="match status" value="2"/>
</dbReference>
<evidence type="ECO:0000313" key="5">
    <source>
        <dbReference type="Proteomes" id="UP000235786"/>
    </source>
</evidence>
<dbReference type="OrthoDB" id="433924at2759"/>